<dbReference type="Proteomes" id="UP000299102">
    <property type="component" value="Unassembled WGS sequence"/>
</dbReference>
<dbReference type="EMBL" id="BGZK01002324">
    <property type="protein sequence ID" value="GBP92942.1"/>
    <property type="molecule type" value="Genomic_DNA"/>
</dbReference>
<feature type="domain" description="DUF2428" evidence="4">
    <location>
        <begin position="47"/>
        <end position="126"/>
    </location>
</feature>
<organism evidence="6 7">
    <name type="scientific">Eumeta variegata</name>
    <name type="common">Bagworm moth</name>
    <name type="synonym">Eumeta japonica</name>
    <dbReference type="NCBI Taxonomy" id="151549"/>
    <lineage>
        <taxon>Eukaryota</taxon>
        <taxon>Metazoa</taxon>
        <taxon>Ecdysozoa</taxon>
        <taxon>Arthropoda</taxon>
        <taxon>Hexapoda</taxon>
        <taxon>Insecta</taxon>
        <taxon>Pterygota</taxon>
        <taxon>Neoptera</taxon>
        <taxon>Endopterygota</taxon>
        <taxon>Lepidoptera</taxon>
        <taxon>Glossata</taxon>
        <taxon>Ditrysia</taxon>
        <taxon>Tineoidea</taxon>
        <taxon>Psychidae</taxon>
        <taxon>Oiketicinae</taxon>
        <taxon>Eumeta</taxon>
    </lineage>
</organism>
<dbReference type="Pfam" id="PF10350">
    <property type="entry name" value="DUF2428"/>
    <property type="match status" value="1"/>
</dbReference>
<evidence type="ECO:0000313" key="6">
    <source>
        <dbReference type="EMBL" id="GBP92942.1"/>
    </source>
</evidence>
<evidence type="ECO:0000256" key="2">
    <source>
        <dbReference type="ARBA" id="ARBA00022694"/>
    </source>
</evidence>
<accession>A0A4C1ZZL6</accession>
<sequence>PIECRLWRYRGTSLHALPEPVADVLDGRYCHQAEPRHPLPHTSQCYLPFMIQALVTTELQVFGNAKCFNECMSTLLKLVNPDNAKHSTVEARTHSMNILRALFRHADLGRISPYVAEGLIAAISGSDRTRNSSTLLFSALVVRIFGVQRGRDGDNLCVRNRMTGRILYAVPELYDFMLEKVIEGSREEARNRQRQSLYPVLLILARLYPSSLEGVATNLQLLAFTSYVLLCAGSGVLKTRQVAAKAMVPLISPDIYLSHLDDMFSPISDPKIKEIIVTVYCSRKQREPGRPGCLVGVDKKLADKKKARQRRLEEKERIVRNRDLMTIASASTTNILECTEDSNKEQILNSELSLPEVPCSEKASKRASCSTETSKSSGKQQAKAVSTALFHWSLHDKVQIMCCDTTASNTGLFNGIIKLLQSKPENLVISENSRRWLAKYLEKSFWIFRQILTSRPCYILADEFMKIITIVLWSFPSIVTTGALINIEIMLDEILFGENAHSSPYSGKDICLANATYFNAIIIMNNKSGKFTEFILEALCHPCYEVILSALNILLTLYNVDPDDDQNIILQHWVKMTNKTELLNKLRSDSQYLDLLCTILKENRYMECIQKTLIVLSMDENTEQKILRVKYPKETLTRDIIIFKFIDCVKNEHDKLTHIYLKCLAKYVMKLLAEDNIGTSTFVTVLDLFWKCSSSENNELVRREVVNFIQLNYQNLMRYQCVDSPKYKMEYYATLCATIAMLLEDDEEELRQKMARIVGKITDLLEYRVDNPVIPSRAGDLFRNIVVNYHDNANDAIVLLLILSLLDFKSEVCMTDDLSNEVIFILIEA</sequence>
<reference evidence="6 7" key="1">
    <citation type="journal article" date="2019" name="Commun. Biol.">
        <title>The bagworm genome reveals a unique fibroin gene that provides high tensile strength.</title>
        <authorList>
            <person name="Kono N."/>
            <person name="Nakamura H."/>
            <person name="Ohtoshi R."/>
            <person name="Tomita M."/>
            <person name="Numata K."/>
            <person name="Arakawa K."/>
        </authorList>
    </citation>
    <scope>NUCLEOTIDE SEQUENCE [LARGE SCALE GENOMIC DNA]</scope>
</reference>
<dbReference type="GO" id="GO:0005829">
    <property type="term" value="C:cytosol"/>
    <property type="evidence" value="ECO:0007669"/>
    <property type="project" value="TreeGrafter"/>
</dbReference>
<dbReference type="PANTHER" id="PTHR14387:SF7">
    <property type="entry name" value="THYROID ADENOMA-ASSOCIATED PROTEIN"/>
    <property type="match status" value="1"/>
</dbReference>
<dbReference type="PANTHER" id="PTHR14387">
    <property type="entry name" value="THADA/DEATH RECEPTOR INTERACTING PROTEIN"/>
    <property type="match status" value="1"/>
</dbReference>
<comment type="similarity">
    <text evidence="1">Belongs to the THADA family.</text>
</comment>
<evidence type="ECO:0000259" key="5">
    <source>
        <dbReference type="Pfam" id="PF25151"/>
    </source>
</evidence>
<keyword evidence="2" id="KW-0819">tRNA processing</keyword>
<protein>
    <recommendedName>
        <fullName evidence="3">tRNA (32-2'-O)-methyltransferase regulator THADA</fullName>
    </recommendedName>
</protein>
<proteinExistence type="inferred from homology"/>
<dbReference type="STRING" id="151549.A0A4C1ZZL6"/>
<keyword evidence="7" id="KW-1185">Reference proteome</keyword>
<evidence type="ECO:0000259" key="4">
    <source>
        <dbReference type="Pfam" id="PF10350"/>
    </source>
</evidence>
<evidence type="ECO:0000256" key="1">
    <source>
        <dbReference type="ARBA" id="ARBA00010409"/>
    </source>
</evidence>
<evidence type="ECO:0000313" key="7">
    <source>
        <dbReference type="Proteomes" id="UP000299102"/>
    </source>
</evidence>
<name>A0A4C1ZZL6_EUMVA</name>
<dbReference type="InterPro" id="IPR056842">
    <property type="entry name" value="THADA-like_TPR_C"/>
</dbReference>
<dbReference type="SUPFAM" id="SSF48371">
    <property type="entry name" value="ARM repeat"/>
    <property type="match status" value="1"/>
</dbReference>
<comment type="caution">
    <text evidence="6">The sequence shown here is derived from an EMBL/GenBank/DDBJ whole genome shotgun (WGS) entry which is preliminary data.</text>
</comment>
<evidence type="ECO:0000256" key="3">
    <source>
        <dbReference type="ARBA" id="ARBA00035698"/>
    </source>
</evidence>
<dbReference type="OrthoDB" id="73997at2759"/>
<dbReference type="GO" id="GO:0030488">
    <property type="term" value="P:tRNA methylation"/>
    <property type="evidence" value="ECO:0007669"/>
    <property type="project" value="TreeGrafter"/>
</dbReference>
<dbReference type="InterPro" id="IPR051954">
    <property type="entry name" value="tRNA_methyltransferase_THADA"/>
</dbReference>
<dbReference type="AlphaFoldDB" id="A0A4C1ZZL6"/>
<dbReference type="InterPro" id="IPR016024">
    <property type="entry name" value="ARM-type_fold"/>
</dbReference>
<dbReference type="Pfam" id="PF25151">
    <property type="entry name" value="TPR_Trm732_C"/>
    <property type="match status" value="1"/>
</dbReference>
<feature type="domain" description="tRNA (32-2'-O)-methyltransferase regulator THADA-like C-terminal TPR repeats region" evidence="5">
    <location>
        <begin position="130"/>
        <end position="265"/>
    </location>
</feature>
<dbReference type="InterPro" id="IPR019442">
    <property type="entry name" value="THADA/TRM732_DUF2428"/>
</dbReference>
<gene>
    <name evidence="6" type="primary">THADA</name>
    <name evidence="6" type="ORF">EVAR_84045_1</name>
</gene>
<feature type="non-terminal residue" evidence="6">
    <location>
        <position position="1"/>
    </location>
</feature>